<protein>
    <submittedName>
        <fullName evidence="2">Uncharacterized protein</fullName>
    </submittedName>
</protein>
<feature type="compositionally biased region" description="Pro residues" evidence="1">
    <location>
        <begin position="35"/>
        <end position="48"/>
    </location>
</feature>
<reference evidence="2 3" key="1">
    <citation type="journal article" date="2019" name="Commun. Biol.">
        <title>The bagworm genome reveals a unique fibroin gene that provides high tensile strength.</title>
        <authorList>
            <person name="Kono N."/>
            <person name="Nakamura H."/>
            <person name="Ohtoshi R."/>
            <person name="Tomita M."/>
            <person name="Numata K."/>
            <person name="Arakawa K."/>
        </authorList>
    </citation>
    <scope>NUCLEOTIDE SEQUENCE [LARGE SCALE GENOMIC DNA]</scope>
</reference>
<accession>A0A4C1UP14</accession>
<dbReference type="AlphaFoldDB" id="A0A4C1UP14"/>
<sequence>MTEIALRASGAGHGTARMWATRFIGSWKTTAPPEICNPPPLPPLPPRKLTPTELKSQSSIEHAAKSPGPQRRDSAARTYGRGRASPYN</sequence>
<feature type="region of interest" description="Disordered" evidence="1">
    <location>
        <begin position="29"/>
        <end position="88"/>
    </location>
</feature>
<gene>
    <name evidence="2" type="ORF">EVAR_76283_1</name>
</gene>
<keyword evidence="3" id="KW-1185">Reference proteome</keyword>
<organism evidence="2 3">
    <name type="scientific">Eumeta variegata</name>
    <name type="common">Bagworm moth</name>
    <name type="synonym">Eumeta japonica</name>
    <dbReference type="NCBI Taxonomy" id="151549"/>
    <lineage>
        <taxon>Eukaryota</taxon>
        <taxon>Metazoa</taxon>
        <taxon>Ecdysozoa</taxon>
        <taxon>Arthropoda</taxon>
        <taxon>Hexapoda</taxon>
        <taxon>Insecta</taxon>
        <taxon>Pterygota</taxon>
        <taxon>Neoptera</taxon>
        <taxon>Endopterygota</taxon>
        <taxon>Lepidoptera</taxon>
        <taxon>Glossata</taxon>
        <taxon>Ditrysia</taxon>
        <taxon>Tineoidea</taxon>
        <taxon>Psychidae</taxon>
        <taxon>Oiketicinae</taxon>
        <taxon>Eumeta</taxon>
    </lineage>
</organism>
<evidence type="ECO:0000313" key="2">
    <source>
        <dbReference type="EMBL" id="GBP28188.1"/>
    </source>
</evidence>
<dbReference type="EMBL" id="BGZK01000203">
    <property type="protein sequence ID" value="GBP28188.1"/>
    <property type="molecule type" value="Genomic_DNA"/>
</dbReference>
<evidence type="ECO:0000313" key="3">
    <source>
        <dbReference type="Proteomes" id="UP000299102"/>
    </source>
</evidence>
<dbReference type="Proteomes" id="UP000299102">
    <property type="component" value="Unassembled WGS sequence"/>
</dbReference>
<evidence type="ECO:0000256" key="1">
    <source>
        <dbReference type="SAM" id="MobiDB-lite"/>
    </source>
</evidence>
<name>A0A4C1UP14_EUMVA</name>
<comment type="caution">
    <text evidence="2">The sequence shown here is derived from an EMBL/GenBank/DDBJ whole genome shotgun (WGS) entry which is preliminary data.</text>
</comment>
<proteinExistence type="predicted"/>